<dbReference type="AlphaFoldDB" id="A0AAP9W8Z8"/>
<evidence type="ECO:0000313" key="2">
    <source>
        <dbReference type="Proteomes" id="UP000663124"/>
    </source>
</evidence>
<dbReference type="Proteomes" id="UP000663124">
    <property type="component" value="Chromosome 1"/>
</dbReference>
<sequence length="71" mass="8289">MSRLKNSAPRVLNSIKCFLNVILGEVFAEFPDRVLDTRRTQQTVVAFRILDKLYITKYPIFFFGIGFCEKI</sequence>
<gene>
    <name evidence="1" type="ORF">Lepto782_03015</name>
</gene>
<reference evidence="1" key="1">
    <citation type="submission" date="2019-09" db="EMBL/GenBank/DDBJ databases">
        <title>Comparative Genomics of Leptospira interrogans Reveals Genome Plasticity - A Common Adaptive Strategy for Survival in Various Hosts.</title>
        <authorList>
            <person name="Ramli S.R."/>
            <person name="Bunk B."/>
            <person name="Goris M."/>
            <person name="Bhuju S."/>
            <person name="Jarek M."/>
            <person name="Sproer C."/>
            <person name="Mustakim S."/>
            <person name="Strommenger B."/>
            <person name="Pessler F."/>
        </authorList>
    </citation>
    <scope>NUCLEOTIDE SEQUENCE</scope>
    <source>
        <strain evidence="1">782</strain>
    </source>
</reference>
<name>A0AAP9W8Z8_LEPIR</name>
<organism evidence="1 2">
    <name type="scientific">Leptospira interrogans serovar Canicola</name>
    <dbReference type="NCBI Taxonomy" id="211880"/>
    <lineage>
        <taxon>Bacteria</taxon>
        <taxon>Pseudomonadati</taxon>
        <taxon>Spirochaetota</taxon>
        <taxon>Spirochaetia</taxon>
        <taxon>Leptospirales</taxon>
        <taxon>Leptospiraceae</taxon>
        <taxon>Leptospira</taxon>
    </lineage>
</organism>
<dbReference type="EMBL" id="CP043884">
    <property type="protein sequence ID" value="QOI41358.1"/>
    <property type="molecule type" value="Genomic_DNA"/>
</dbReference>
<accession>A0AAP9W8Z8</accession>
<evidence type="ECO:0000313" key="1">
    <source>
        <dbReference type="EMBL" id="QOI41358.1"/>
    </source>
</evidence>
<protein>
    <submittedName>
        <fullName evidence="1">Uncharacterized protein</fullName>
    </submittedName>
</protein>
<proteinExistence type="predicted"/>